<dbReference type="Gene3D" id="3.40.50.150">
    <property type="entry name" value="Vaccinia Virus protein VP39"/>
    <property type="match status" value="1"/>
</dbReference>
<dbReference type="OrthoDB" id="2013972at2759"/>
<organism evidence="3 4">
    <name type="scientific">Mucor saturninus</name>
    <dbReference type="NCBI Taxonomy" id="64648"/>
    <lineage>
        <taxon>Eukaryota</taxon>
        <taxon>Fungi</taxon>
        <taxon>Fungi incertae sedis</taxon>
        <taxon>Mucoromycota</taxon>
        <taxon>Mucoromycotina</taxon>
        <taxon>Mucoromycetes</taxon>
        <taxon>Mucorales</taxon>
        <taxon>Mucorineae</taxon>
        <taxon>Mucoraceae</taxon>
        <taxon>Mucor</taxon>
    </lineage>
</organism>
<feature type="compositionally biased region" description="Basic residues" evidence="1">
    <location>
        <begin position="14"/>
        <end position="26"/>
    </location>
</feature>
<evidence type="ECO:0000313" key="4">
    <source>
        <dbReference type="Proteomes" id="UP000603453"/>
    </source>
</evidence>
<sequence length="377" mass="43309">MGNQASKVLTASNNKKKNQSKSKHRPMSTSVVSQGNYDWLDQDPHSSNENMALNAAVSAAVALQQQKQQKPEISQSVPAPPSPTALKFNNTRRKSISEFFARRKQSMASLHPTIAEEDRKEYDRLQRQHYLLKSTRKGNFWAPIQSPKVIVEAGTGSGIWALEMAAQFPECQVLGLDLKPPVFQHGNPTNLRYNQTNLNESWPMNDNTVDFIFQRNMYLQIQIGQWPTLLEEMFRVLKPGGYIELLEPDFWHHSTGPVQQAFREFFLEQCKVKNVDPEAACSLAGTIEEKGFQEIERRILDIPIGEWPSEPELKQYGFINKEIQKTLLKNRKTLYLPKWGITPSEYDLAVTSILDEFEECETFSRFNCWMARKPLEE</sequence>
<protein>
    <recommendedName>
        <fullName evidence="2">Methyltransferase domain-containing protein</fullName>
    </recommendedName>
</protein>
<evidence type="ECO:0000256" key="1">
    <source>
        <dbReference type="SAM" id="MobiDB-lite"/>
    </source>
</evidence>
<dbReference type="PANTHER" id="PTHR43591">
    <property type="entry name" value="METHYLTRANSFERASE"/>
    <property type="match status" value="1"/>
</dbReference>
<proteinExistence type="predicted"/>
<comment type="caution">
    <text evidence="3">The sequence shown here is derived from an EMBL/GenBank/DDBJ whole genome shotgun (WGS) entry which is preliminary data.</text>
</comment>
<gene>
    <name evidence="3" type="ORF">INT47_000415</name>
</gene>
<dbReference type="InterPro" id="IPR029063">
    <property type="entry name" value="SAM-dependent_MTases_sf"/>
</dbReference>
<feature type="compositionally biased region" description="Polar residues" evidence="1">
    <location>
        <begin position="1"/>
        <end position="11"/>
    </location>
</feature>
<dbReference type="Pfam" id="PF13649">
    <property type="entry name" value="Methyltransf_25"/>
    <property type="match status" value="1"/>
</dbReference>
<reference evidence="3" key="1">
    <citation type="submission" date="2020-12" db="EMBL/GenBank/DDBJ databases">
        <title>Metabolic potential, ecology and presence of endohyphal bacteria is reflected in genomic diversity of Mucoromycotina.</title>
        <authorList>
            <person name="Muszewska A."/>
            <person name="Okrasinska A."/>
            <person name="Steczkiewicz K."/>
            <person name="Drgas O."/>
            <person name="Orlowska M."/>
            <person name="Perlinska-Lenart U."/>
            <person name="Aleksandrzak-Piekarczyk T."/>
            <person name="Szatraj K."/>
            <person name="Zielenkiewicz U."/>
            <person name="Pilsyk S."/>
            <person name="Malc E."/>
            <person name="Mieczkowski P."/>
            <person name="Kruszewska J.S."/>
            <person name="Biernat P."/>
            <person name="Pawlowska J."/>
        </authorList>
    </citation>
    <scope>NUCLEOTIDE SEQUENCE</scope>
    <source>
        <strain evidence="3">WA0000017839</strain>
    </source>
</reference>
<name>A0A8H7QPK6_9FUNG</name>
<feature type="region of interest" description="Disordered" evidence="1">
    <location>
        <begin position="62"/>
        <end position="88"/>
    </location>
</feature>
<dbReference type="InterPro" id="IPR041698">
    <property type="entry name" value="Methyltransf_25"/>
</dbReference>
<dbReference type="Proteomes" id="UP000603453">
    <property type="component" value="Unassembled WGS sequence"/>
</dbReference>
<dbReference type="GO" id="GO:0008168">
    <property type="term" value="F:methyltransferase activity"/>
    <property type="evidence" value="ECO:0007669"/>
    <property type="project" value="TreeGrafter"/>
</dbReference>
<accession>A0A8H7QPK6</accession>
<dbReference type="CDD" id="cd02440">
    <property type="entry name" value="AdoMet_MTases"/>
    <property type="match status" value="1"/>
</dbReference>
<dbReference type="EMBL" id="JAEPRD010000170">
    <property type="protein sequence ID" value="KAG2195450.1"/>
    <property type="molecule type" value="Genomic_DNA"/>
</dbReference>
<dbReference type="PANTHER" id="PTHR43591:SF24">
    <property type="entry name" value="2-METHOXY-6-POLYPRENYL-1,4-BENZOQUINOL METHYLASE, MITOCHONDRIAL"/>
    <property type="match status" value="1"/>
</dbReference>
<feature type="compositionally biased region" description="Polar residues" evidence="1">
    <location>
        <begin position="27"/>
        <end position="36"/>
    </location>
</feature>
<evidence type="ECO:0000259" key="2">
    <source>
        <dbReference type="Pfam" id="PF13649"/>
    </source>
</evidence>
<feature type="domain" description="Methyltransferase" evidence="2">
    <location>
        <begin position="150"/>
        <end position="241"/>
    </location>
</feature>
<evidence type="ECO:0000313" key="3">
    <source>
        <dbReference type="EMBL" id="KAG2195450.1"/>
    </source>
</evidence>
<dbReference type="SUPFAM" id="SSF53335">
    <property type="entry name" value="S-adenosyl-L-methionine-dependent methyltransferases"/>
    <property type="match status" value="1"/>
</dbReference>
<keyword evidence="4" id="KW-1185">Reference proteome</keyword>
<dbReference type="AlphaFoldDB" id="A0A8H7QPK6"/>
<feature type="region of interest" description="Disordered" evidence="1">
    <location>
        <begin position="1"/>
        <end position="49"/>
    </location>
</feature>